<proteinExistence type="predicted"/>
<sequence>MHELVLKTQALGFETRLVQCDLSLSYERFISKSKRSLAILEEFDLLNSGFDFSRLKVENDTLELLKAMYLKLEKLESLLLKEKLLGLEQDNRIIALGHGLICVKKQSLIAPQTYYGRCVLEGKILAFFGVARDKSVLEITRMHALDIKRYDSFIVHSERKGLKL</sequence>
<protein>
    <submittedName>
        <fullName evidence="1">Uncharacterized protein</fullName>
    </submittedName>
</protein>
<name>A0A1A9HGF3_HELPX</name>
<evidence type="ECO:0000313" key="2">
    <source>
        <dbReference type="Proteomes" id="UP000078062"/>
    </source>
</evidence>
<gene>
    <name evidence="1" type="ORF">AA977_07090</name>
</gene>
<dbReference type="Proteomes" id="UP000078062">
    <property type="component" value="Chromosome"/>
</dbReference>
<dbReference type="PATRIC" id="fig|210.2441.peg.1463"/>
<dbReference type="EMBL" id="CP011486">
    <property type="protein sequence ID" value="ANH48881.1"/>
    <property type="molecule type" value="Genomic_DNA"/>
</dbReference>
<dbReference type="RefSeq" id="WP_064435096.1">
    <property type="nucleotide sequence ID" value="NZ_CP011486.1"/>
</dbReference>
<organism evidence="1 2">
    <name type="scientific">Helicobacter pylori</name>
    <name type="common">Campylobacter pylori</name>
    <dbReference type="NCBI Taxonomy" id="210"/>
    <lineage>
        <taxon>Bacteria</taxon>
        <taxon>Pseudomonadati</taxon>
        <taxon>Campylobacterota</taxon>
        <taxon>Epsilonproteobacteria</taxon>
        <taxon>Campylobacterales</taxon>
        <taxon>Helicobacteraceae</taxon>
        <taxon>Helicobacter</taxon>
    </lineage>
</organism>
<accession>A0A1A9HGF3</accession>
<evidence type="ECO:0000313" key="1">
    <source>
        <dbReference type="EMBL" id="ANH48881.1"/>
    </source>
</evidence>
<dbReference type="AlphaFoldDB" id="A0A1A9HGF3"/>
<reference evidence="1 2" key="1">
    <citation type="submission" date="2014-04" db="EMBL/GenBank/DDBJ databases">
        <title>Detecting global and local adaptation in a worldwide sample of Helicobacter pylori genomes.</title>
        <authorList>
            <person name="Montano V."/>
            <person name="Didelot X."/>
            <person name="Foll M."/>
            <person name="Linz B."/>
            <person name="Reinhardt R."/>
            <person name="Suerbaum S."/>
            <person name="Moodley Y."/>
            <person name="Jensen J.D."/>
        </authorList>
    </citation>
    <scope>NUCLEOTIDE SEQUENCE [LARGE SCALE GENOMIC DNA]</scope>
    <source>
        <strain evidence="1 2">K26A1</strain>
    </source>
</reference>